<gene>
    <name evidence="1" type="ORF">PsorP6_008739</name>
</gene>
<keyword evidence="2" id="KW-1185">Reference proteome</keyword>
<sequence length="647" mass="72543">MRDQTTAAGNPTSLHCAGPLRCAVMDSRRSYYTRLSTLERVSSNTNMRFPLAADFFPRITCSPDQHAVFKEQADQLSTEATQSAKWAMSFEDGTNGWKLLNSQRDFRETGIRTYTRRCDSRNHYGHRKLQFRCMSKVQMSVKHCLDALYSDNTEGFRSNSRFLIDALDGVVLIALETKTEQQPHHYLGLNWMASRSTGLFSKNRDLCYLRSMGLTVDKNKSKVGYLVTQSVDLKECASLETALGLIRTKMSAVLLFKDNAEFSSANVLWQGSVDLSDNSSSKLANFVHEIFKSIVSNLNKVQEARFMAQQLEGHTIQRSKGGNRRHCFICSKKFSIVRTHVECTVCAESICKDCEDSSRAKAFYSKSCNAPSLASSRQKCVVFCKKCVNDARRERSIQSNERNVEANPSPLLLESKMHPTSADEQDNRSSDADEASNQNSSKSKLAADLNKELNTHKSKRFYRIPLYVGTMSSAGAVPISPLSIQMEHRQQNAQLKADPMEMPDGLDSNEYDVLSETDVYDLQNSMRESSGSLKYAPLHRQGYGDSCDSDMVTRLREISQRAYEAFEVTKRNSNMMSDTSSAPRVSDLSAFKELEKSIAEQADLLNVIGFVSTGRVYMENNGSEQGGVCVSESSSITSEDKRFEVIT</sequence>
<comment type="caution">
    <text evidence="1">The sequence shown here is derived from an EMBL/GenBank/DDBJ whole genome shotgun (WGS) entry which is preliminary data.</text>
</comment>
<evidence type="ECO:0000313" key="1">
    <source>
        <dbReference type="EMBL" id="KAI9912091.1"/>
    </source>
</evidence>
<dbReference type="Proteomes" id="UP001163321">
    <property type="component" value="Chromosome 5"/>
</dbReference>
<evidence type="ECO:0000313" key="2">
    <source>
        <dbReference type="Proteomes" id="UP001163321"/>
    </source>
</evidence>
<dbReference type="EMBL" id="CM047584">
    <property type="protein sequence ID" value="KAI9912091.1"/>
    <property type="molecule type" value="Genomic_DNA"/>
</dbReference>
<reference evidence="1 2" key="1">
    <citation type="journal article" date="2022" name="bioRxiv">
        <title>The genome of the oomycete Peronosclerospora sorghi, a cosmopolitan pathogen of maize and sorghum, is inflated with dispersed pseudogenes.</title>
        <authorList>
            <person name="Fletcher K."/>
            <person name="Martin F."/>
            <person name="Isakeit T."/>
            <person name="Cavanaugh K."/>
            <person name="Magill C."/>
            <person name="Michelmore R."/>
        </authorList>
    </citation>
    <scope>NUCLEOTIDE SEQUENCE [LARGE SCALE GENOMIC DNA]</scope>
    <source>
        <strain evidence="1">P6</strain>
    </source>
</reference>
<name>A0ACC0W263_9STRA</name>
<protein>
    <submittedName>
        <fullName evidence="1">Uncharacterized protein</fullName>
    </submittedName>
</protein>
<proteinExistence type="predicted"/>
<organism evidence="1 2">
    <name type="scientific">Peronosclerospora sorghi</name>
    <dbReference type="NCBI Taxonomy" id="230839"/>
    <lineage>
        <taxon>Eukaryota</taxon>
        <taxon>Sar</taxon>
        <taxon>Stramenopiles</taxon>
        <taxon>Oomycota</taxon>
        <taxon>Peronosporomycetes</taxon>
        <taxon>Peronosporales</taxon>
        <taxon>Peronosporaceae</taxon>
        <taxon>Peronosclerospora</taxon>
    </lineage>
</organism>
<accession>A0ACC0W263</accession>